<dbReference type="Gene3D" id="3.30.460.10">
    <property type="entry name" value="Beta Polymerase, domain 2"/>
    <property type="match status" value="1"/>
</dbReference>
<dbReference type="GO" id="GO:0016779">
    <property type="term" value="F:nucleotidyltransferase activity"/>
    <property type="evidence" value="ECO:0007669"/>
    <property type="project" value="InterPro"/>
</dbReference>
<proteinExistence type="predicted"/>
<dbReference type="Proteomes" id="UP000887320">
    <property type="component" value="Unassembled WGS sequence"/>
</dbReference>
<organism evidence="2 3">
    <name type="scientific">Acinetobacter guillouiae</name>
    <name type="common">Acinetobacter genomosp. 11</name>
    <dbReference type="NCBI Taxonomy" id="106649"/>
    <lineage>
        <taxon>Bacteria</taxon>
        <taxon>Pseudomonadati</taxon>
        <taxon>Pseudomonadota</taxon>
        <taxon>Gammaproteobacteria</taxon>
        <taxon>Moraxellales</taxon>
        <taxon>Moraxellaceae</taxon>
        <taxon>Acinetobacter</taxon>
    </lineage>
</organism>
<dbReference type="EMBL" id="JAHWXT010000003">
    <property type="protein sequence ID" value="MCF0265129.1"/>
    <property type="molecule type" value="Genomic_DNA"/>
</dbReference>
<dbReference type="RefSeq" id="WP_004718864.1">
    <property type="nucleotide sequence ID" value="NZ_BBRY01000006.1"/>
</dbReference>
<evidence type="ECO:0000259" key="1">
    <source>
        <dbReference type="Pfam" id="PF01909"/>
    </source>
</evidence>
<dbReference type="Pfam" id="PF01909">
    <property type="entry name" value="NTP_transf_2"/>
    <property type="match status" value="1"/>
</dbReference>
<accession>A0A6A1RVQ6</accession>
<comment type="caution">
    <text evidence="2">The sequence shown here is derived from an EMBL/GenBank/DDBJ whole genome shotgun (WGS) entry which is preliminary data.</text>
</comment>
<feature type="domain" description="Polymerase nucleotidyl transferase" evidence="1">
    <location>
        <begin position="12"/>
        <end position="76"/>
    </location>
</feature>
<gene>
    <name evidence="2" type="ORF">KW868_11765</name>
</gene>
<dbReference type="InterPro" id="IPR043519">
    <property type="entry name" value="NT_sf"/>
</dbReference>
<dbReference type="InterPro" id="IPR002934">
    <property type="entry name" value="Polymerase_NTP_transf_dom"/>
</dbReference>
<protein>
    <submittedName>
        <fullName evidence="2">Nucleotidyltransferase domain-containing protein</fullName>
    </submittedName>
</protein>
<evidence type="ECO:0000313" key="3">
    <source>
        <dbReference type="Proteomes" id="UP000887320"/>
    </source>
</evidence>
<name>A0A6A1RVQ6_ACIGI</name>
<evidence type="ECO:0000313" key="2">
    <source>
        <dbReference type="EMBL" id="MCF0265129.1"/>
    </source>
</evidence>
<dbReference type="CDD" id="cd05403">
    <property type="entry name" value="NT_KNTase_like"/>
    <property type="match status" value="1"/>
</dbReference>
<reference evidence="2" key="1">
    <citation type="submission" date="2021-07" db="EMBL/GenBank/DDBJ databases">
        <authorList>
            <person name="Fernandez M."/>
            <person name="Pereira P."/>
            <person name="Torres Tejerizo G.A."/>
            <person name="Gonzalez P."/>
            <person name="Agostini E."/>
        </authorList>
    </citation>
    <scope>NUCLEOTIDE SEQUENCE</scope>
    <source>
        <strain evidence="2">SFC 500-1A</strain>
    </source>
</reference>
<dbReference type="AlphaFoldDB" id="A0A6A1RVQ6"/>
<dbReference type="SUPFAM" id="SSF81301">
    <property type="entry name" value="Nucleotidyltransferase"/>
    <property type="match status" value="1"/>
</dbReference>
<sequence>MRIQKAFQPVLEEVINAFSRSFAEDLHSIYVYGSVAQGIAIIGQSDLDLCVIFKNKPKNLNEKIAEISTNLKVLHPFLPKVDVDIGFLDEVLNKHSLQSWGAWIKFFCQHIYGEDLSALFNDVQIDRDVIKAINSGYDADIQGYLRILEASDQTAKELINLKKSLIKRIIRLLPLTLNNIEGWPGNLNDTVAQAIDVYPEQKAAFQYLLKELDHPNVASKTSLQEIKNVYLWVDAHII</sequence>